<proteinExistence type="predicted"/>
<name>A0A7C4MLX5_9BACT</name>
<sequence length="134" mass="15144">MISAKQYSSCTSSHQIDQLRKRLDAWRKSHRPRSRIPGRLWDSAVRLARQYGLNKTAKALRLDYYDLQKRLNGIVVSSEPVASFIELGRAAPSASAECFIEFESRAGAKMRIHLKGTAVPDLNALSRTFWGIPK</sequence>
<comment type="caution">
    <text evidence="1">The sequence shown here is derived from an EMBL/GenBank/DDBJ whole genome shotgun (WGS) entry which is preliminary data.</text>
</comment>
<accession>A0A7C4MLX5</accession>
<organism evidence="1">
    <name type="scientific">Desulfatirhabdium butyrativorans</name>
    <dbReference type="NCBI Taxonomy" id="340467"/>
    <lineage>
        <taxon>Bacteria</taxon>
        <taxon>Pseudomonadati</taxon>
        <taxon>Thermodesulfobacteriota</taxon>
        <taxon>Desulfobacteria</taxon>
        <taxon>Desulfobacterales</taxon>
        <taxon>Desulfatirhabdiaceae</taxon>
        <taxon>Desulfatirhabdium</taxon>
    </lineage>
</organism>
<dbReference type="AlphaFoldDB" id="A0A7C4MLX5"/>
<protein>
    <submittedName>
        <fullName evidence="1">Uncharacterized protein</fullName>
    </submittedName>
</protein>
<evidence type="ECO:0000313" key="1">
    <source>
        <dbReference type="EMBL" id="HGU32550.1"/>
    </source>
</evidence>
<reference evidence="1" key="1">
    <citation type="journal article" date="2020" name="mSystems">
        <title>Genome- and Community-Level Interaction Insights into Carbon Utilization and Element Cycling Functions of Hydrothermarchaeota in Hydrothermal Sediment.</title>
        <authorList>
            <person name="Zhou Z."/>
            <person name="Liu Y."/>
            <person name="Xu W."/>
            <person name="Pan J."/>
            <person name="Luo Z.H."/>
            <person name="Li M."/>
        </authorList>
    </citation>
    <scope>NUCLEOTIDE SEQUENCE [LARGE SCALE GENOMIC DNA]</scope>
    <source>
        <strain evidence="1">SpSt-477</strain>
    </source>
</reference>
<dbReference type="EMBL" id="DSUH01000159">
    <property type="protein sequence ID" value="HGU32550.1"/>
    <property type="molecule type" value="Genomic_DNA"/>
</dbReference>
<gene>
    <name evidence="1" type="ORF">ENS29_06815</name>
</gene>